<dbReference type="SMART" id="SM00034">
    <property type="entry name" value="CLECT"/>
    <property type="match status" value="1"/>
</dbReference>
<dbReference type="InterPro" id="IPR016187">
    <property type="entry name" value="CTDL_fold"/>
</dbReference>
<dbReference type="Proteomes" id="UP001331761">
    <property type="component" value="Unassembled WGS sequence"/>
</dbReference>
<dbReference type="InterPro" id="IPR001304">
    <property type="entry name" value="C-type_lectin-like"/>
</dbReference>
<keyword evidence="1" id="KW-0732">Signal</keyword>
<evidence type="ECO:0000259" key="2">
    <source>
        <dbReference type="PROSITE" id="PS50041"/>
    </source>
</evidence>
<dbReference type="Gene3D" id="3.10.100.10">
    <property type="entry name" value="Mannose-Binding Protein A, subunit A"/>
    <property type="match status" value="1"/>
</dbReference>
<dbReference type="InterPro" id="IPR050111">
    <property type="entry name" value="C-type_lectin/snaclec_domain"/>
</dbReference>
<dbReference type="PROSITE" id="PS50041">
    <property type="entry name" value="C_TYPE_LECTIN_2"/>
    <property type="match status" value="1"/>
</dbReference>
<feature type="signal peptide" evidence="1">
    <location>
        <begin position="1"/>
        <end position="18"/>
    </location>
</feature>
<organism evidence="3 4">
    <name type="scientific">Trichostrongylus colubriformis</name>
    <name type="common">Black scour worm</name>
    <dbReference type="NCBI Taxonomy" id="6319"/>
    <lineage>
        <taxon>Eukaryota</taxon>
        <taxon>Metazoa</taxon>
        <taxon>Ecdysozoa</taxon>
        <taxon>Nematoda</taxon>
        <taxon>Chromadorea</taxon>
        <taxon>Rhabditida</taxon>
        <taxon>Rhabditina</taxon>
        <taxon>Rhabditomorpha</taxon>
        <taxon>Strongyloidea</taxon>
        <taxon>Trichostrongylidae</taxon>
        <taxon>Trichostrongylus</taxon>
    </lineage>
</organism>
<dbReference type="InterPro" id="IPR016186">
    <property type="entry name" value="C-type_lectin-like/link_sf"/>
</dbReference>
<evidence type="ECO:0000313" key="3">
    <source>
        <dbReference type="EMBL" id="KAK5966551.1"/>
    </source>
</evidence>
<dbReference type="EMBL" id="WIXE01023401">
    <property type="protein sequence ID" value="KAK5966551.1"/>
    <property type="molecule type" value="Genomic_DNA"/>
</dbReference>
<gene>
    <name evidence="3" type="ORF">GCK32_014310</name>
</gene>
<dbReference type="AlphaFoldDB" id="A0AAN8ERR8"/>
<dbReference type="PANTHER" id="PTHR22803">
    <property type="entry name" value="MANNOSE, PHOSPHOLIPASE, LECTIN RECEPTOR RELATED"/>
    <property type="match status" value="1"/>
</dbReference>
<name>A0AAN8ERR8_TRICO</name>
<accession>A0AAN8ERR8</accession>
<dbReference type="CDD" id="cd00037">
    <property type="entry name" value="CLECT"/>
    <property type="match status" value="1"/>
</dbReference>
<sequence length="186" mass="21277">MTIRFLVTALSTVHMLTSDSLPGFETSCQMKPGTAYYSCTTSFNMTYQDGWAIFGKYGRAYKAFRNEQPWKEAEKLCNKEGAHLASITSAEENAFVRDVIRTSFGITKFYGPTSQSWIGGRREGGSWKWTDGSRWSYTSWDSGEPVNKGGKEDCLQIRTDPPYNESWNVYPCNKIVRYFVCEKCFF</sequence>
<evidence type="ECO:0000313" key="4">
    <source>
        <dbReference type="Proteomes" id="UP001331761"/>
    </source>
</evidence>
<keyword evidence="4" id="KW-1185">Reference proteome</keyword>
<reference evidence="3 4" key="1">
    <citation type="submission" date="2019-10" db="EMBL/GenBank/DDBJ databases">
        <title>Assembly and Annotation for the nematode Trichostrongylus colubriformis.</title>
        <authorList>
            <person name="Martin J."/>
        </authorList>
    </citation>
    <scope>NUCLEOTIDE SEQUENCE [LARGE SCALE GENOMIC DNA]</scope>
    <source>
        <strain evidence="3">G859</strain>
        <tissue evidence="3">Whole worm</tissue>
    </source>
</reference>
<dbReference type="Pfam" id="PF00059">
    <property type="entry name" value="Lectin_C"/>
    <property type="match status" value="1"/>
</dbReference>
<feature type="chain" id="PRO_5042897481" description="C-type lectin domain-containing protein" evidence="1">
    <location>
        <begin position="19"/>
        <end position="186"/>
    </location>
</feature>
<proteinExistence type="predicted"/>
<comment type="caution">
    <text evidence="3">The sequence shown here is derived from an EMBL/GenBank/DDBJ whole genome shotgun (WGS) entry which is preliminary data.</text>
</comment>
<feature type="domain" description="C-type lectin" evidence="2">
    <location>
        <begin position="56"/>
        <end position="181"/>
    </location>
</feature>
<protein>
    <recommendedName>
        <fullName evidence="2">C-type lectin domain-containing protein</fullName>
    </recommendedName>
</protein>
<evidence type="ECO:0000256" key="1">
    <source>
        <dbReference type="SAM" id="SignalP"/>
    </source>
</evidence>
<dbReference type="SUPFAM" id="SSF56436">
    <property type="entry name" value="C-type lectin-like"/>
    <property type="match status" value="1"/>
</dbReference>